<dbReference type="InterPro" id="IPR050773">
    <property type="entry name" value="CbxX/CfxQ_RuBisCO_ESX"/>
</dbReference>
<sequence length="1717" mass="191811">MSQSIPPSAVWDLPGDPSRHTAPVWPCEGNVKTQRSGFQDTGSISEEPSFDCRVLPNLGEGPQRFDPRYSSPEAEWKRHKEVEGTSNAALDAVMDMIGLEDIKRQMLRLNDRIEANQRQSSQTTESFNIVFLGNPGTGKTTVARRLARFLTSKKVIPSHTFVETTGARLSNEGVSAAQKMVDDVVFSGGGVIFVDKVYQLTTNYAGGRSHQGCQVLEFLLAEMENRVGTIVFIMAGEAKQMQSFFERNPGLPGHMPYTLKFADYTEHELLEMMAQMIRKKYNGRMRAEDGITGLYSRIAIRRLTKGRGSEGLGNARALQNMLVKVRERQAQRISHLRREGHHPDDFLLIREDIIGPDPSHAFKTSAAWVELQGLAGLKTVKETIRNLVDIISANYHRELAEKKPIQLNLNRCLLGAPGTGKATVGKLYGQILADIGMLSNGEVIIKHPSDFVGQYLGQSEAITRAILASAVGKVLIINQAYMLYGGGKDGGHGGSNPFNAAIIDIIVAQIQTVPGEDRCVLLLGHDAPMREMFQNVNPGLRERFPIQEAFKFEDFTESELREILEFKLKKHDLAATDAAKDVAMELLGREKSRSNFGNAGAVENLLSHTKTRYVARLRGSTPPADTVFQPKDFDPGFNRHLHSVVNLDKIFQDIIGCDEIIEKLREYLKIARHMKARGEDARAIIPTNFIFKGPPGTGKSTVARRIGQVYHDVGLLASPTVEECSAIDLVSQHAGRGHTGSKTHKLLDKALGQVLLIDQAYLLGEGRFAQEAVDELVALLAHEKFKSKIVVILTGYEIDINRLLAVNSGLSRRFPEIMHFKNLPPPACLNILDNRLREGKPEVVLAELQDHSSKGYSVMIRIVEDLCRMLSWENAHDIATLANQMKSFVLNHLSDSGHAPTLMLSVKDAVEVMLGMLNGHRSKTGMRPVRQRSPANVTWDLHGNSSQHSAPIWLKEDKDHLQENGSVPAEFSSKARYLSGLGDGHLRRFERLGEISDLDNAIEALRRATEVADDIDPSKPHYLSMLAESHQNRFRKTGKLLDLENTIGNQREALALTFTGNPAKAHYLCALSESYIIRFEQLEDSSDLDAAIKYGEEAAQLVGHEDLHKPRYLSNLTRSKRMRSALDIDCATENPLALFRNDQTRVSIASDEKPIPLVVYEPSGDPEGPTHAIGANAVCPYLGINQALASFDPDISPWAFPHEWNNANNSHILSVLHEAARLEGSEDFHKAHIGLHMVYPRLIAYIFTQFQTACWPRGAAEFTHHLEEWRSWDDVTVIEKHQQVKEYLRKMFLNNLRDLKPTAMHARETFEALLTLDVVALSAHLTVTLMDDNRYKTFLARRGDSAQALLDILQARLDYPINSRFRPRHLKALVKLSERSRRYPECLLLEDILLPQYPVAGGSFGDVYKGKMTGCDIAVKVLKVYKKSNMDDILRGFSREAVIWRQLSHPNVLPFFGVFHLDIMDKRLCLALDVAQGLEYLHSQNVVHADLKCLTSDDFQGNILVSDACRACLADFGLSIAKDSMSVLFSATTTRGACGTLNWTAPELLPDMTSLDENDHETRRPDPACDVYSYAMMFSGCIPFQGKRDHHVINSISRGRRPERPIDPRSQTRGLTGHIWEMIVTCWHQKPEKRFTAGQAVERLRALPDRPLDNRPLDNYSMPPPSRMMYKQAQHPFSILEMIAEQAETGAPFVPGSISQMFGLGDSWDPDGEVDAA</sequence>
<dbReference type="GO" id="GO:0005524">
    <property type="term" value="F:ATP binding"/>
    <property type="evidence" value="ECO:0007669"/>
    <property type="project" value="UniProtKB-KW"/>
</dbReference>
<dbReference type="InterPro" id="IPR003593">
    <property type="entry name" value="AAA+_ATPase"/>
</dbReference>
<dbReference type="Gene3D" id="1.10.510.10">
    <property type="entry name" value="Transferase(Phosphotransferase) domain 1"/>
    <property type="match status" value="1"/>
</dbReference>
<dbReference type="FunFam" id="3.40.50.300:FF:000216">
    <property type="entry name" value="Type VII secretion ATPase EccA"/>
    <property type="match status" value="1"/>
</dbReference>
<evidence type="ECO:0000313" key="8">
    <source>
        <dbReference type="Proteomes" id="UP000076532"/>
    </source>
</evidence>
<dbReference type="Pfam" id="PF07714">
    <property type="entry name" value="PK_Tyr_Ser-Thr"/>
    <property type="match status" value="1"/>
</dbReference>
<dbReference type="CDD" id="cd00009">
    <property type="entry name" value="AAA"/>
    <property type="match status" value="2"/>
</dbReference>
<dbReference type="STRING" id="436010.A0A166SWJ0"/>
<dbReference type="Proteomes" id="UP000076532">
    <property type="component" value="Unassembled WGS sequence"/>
</dbReference>
<evidence type="ECO:0000313" key="7">
    <source>
        <dbReference type="EMBL" id="KZP29914.1"/>
    </source>
</evidence>
<dbReference type="SMART" id="SM00382">
    <property type="entry name" value="AAA"/>
    <property type="match status" value="2"/>
</dbReference>
<evidence type="ECO:0000256" key="4">
    <source>
        <dbReference type="ARBA" id="ARBA00022840"/>
    </source>
</evidence>
<dbReference type="InterPro" id="IPR000641">
    <property type="entry name" value="CbxX/CfxQ"/>
</dbReference>
<dbReference type="OrthoDB" id="2423195at2759"/>
<evidence type="ECO:0000256" key="2">
    <source>
        <dbReference type="ARBA" id="ARBA00010378"/>
    </source>
</evidence>
<dbReference type="InterPro" id="IPR011009">
    <property type="entry name" value="Kinase-like_dom_sf"/>
</dbReference>
<dbReference type="Gene3D" id="3.40.50.300">
    <property type="entry name" value="P-loop containing nucleotide triphosphate hydrolases"/>
    <property type="match status" value="3"/>
</dbReference>
<accession>A0A166SWJ0</accession>
<evidence type="ECO:0000256" key="1">
    <source>
        <dbReference type="ARBA" id="ARBA00008171"/>
    </source>
</evidence>
<dbReference type="InterPro" id="IPR041627">
    <property type="entry name" value="AAA_lid_6"/>
</dbReference>
<reference evidence="7 8" key="1">
    <citation type="journal article" date="2016" name="Mol. Biol. Evol.">
        <title>Comparative Genomics of Early-Diverging Mushroom-Forming Fungi Provides Insights into the Origins of Lignocellulose Decay Capabilities.</title>
        <authorList>
            <person name="Nagy L.G."/>
            <person name="Riley R."/>
            <person name="Tritt A."/>
            <person name="Adam C."/>
            <person name="Daum C."/>
            <person name="Floudas D."/>
            <person name="Sun H."/>
            <person name="Yadav J.S."/>
            <person name="Pangilinan J."/>
            <person name="Larsson K.H."/>
            <person name="Matsuura K."/>
            <person name="Barry K."/>
            <person name="Labutti K."/>
            <person name="Kuo R."/>
            <person name="Ohm R.A."/>
            <person name="Bhattacharya S.S."/>
            <person name="Shirouzu T."/>
            <person name="Yoshinaga Y."/>
            <person name="Martin F.M."/>
            <person name="Grigoriev I.V."/>
            <person name="Hibbett D.S."/>
        </authorList>
    </citation>
    <scope>NUCLEOTIDE SEQUENCE [LARGE SCALE GENOMIC DNA]</scope>
    <source>
        <strain evidence="7 8">CBS 109695</strain>
    </source>
</reference>
<keyword evidence="8" id="KW-1185">Reference proteome</keyword>
<dbReference type="SUPFAM" id="SSF56112">
    <property type="entry name" value="Protein kinase-like (PK-like)"/>
    <property type="match status" value="1"/>
</dbReference>
<dbReference type="FunFam" id="1.10.8.60:FF:000160">
    <property type="entry name" value="WGS project CABT00000000 data, contig 2.55"/>
    <property type="match status" value="1"/>
</dbReference>
<dbReference type="SUPFAM" id="SSF52540">
    <property type="entry name" value="P-loop containing nucleoside triphosphate hydrolases"/>
    <property type="match status" value="3"/>
</dbReference>
<dbReference type="Gene3D" id="3.30.200.20">
    <property type="entry name" value="Phosphorylase Kinase, domain 1"/>
    <property type="match status" value="1"/>
</dbReference>
<dbReference type="InterPro" id="IPR001245">
    <property type="entry name" value="Ser-Thr/Tyr_kinase_cat_dom"/>
</dbReference>
<gene>
    <name evidence="7" type="ORF">FIBSPDRAFT_926760</name>
</gene>
<dbReference type="GO" id="GO:0016887">
    <property type="term" value="F:ATP hydrolysis activity"/>
    <property type="evidence" value="ECO:0007669"/>
    <property type="project" value="InterPro"/>
</dbReference>
<dbReference type="EMBL" id="KV417496">
    <property type="protein sequence ID" value="KZP29914.1"/>
    <property type="molecule type" value="Genomic_DNA"/>
</dbReference>
<dbReference type="PROSITE" id="PS50011">
    <property type="entry name" value="PROTEIN_KINASE_DOM"/>
    <property type="match status" value="1"/>
</dbReference>
<dbReference type="InterPro" id="IPR003959">
    <property type="entry name" value="ATPase_AAA_core"/>
</dbReference>
<dbReference type="InterPro" id="IPR027417">
    <property type="entry name" value="P-loop_NTPase"/>
</dbReference>
<comment type="similarity">
    <text evidence="2">Belongs to the CbxX/CfxQ family.</text>
</comment>
<feature type="region of interest" description="Disordered" evidence="5">
    <location>
        <begin position="1"/>
        <end position="50"/>
    </location>
</feature>
<comment type="similarity">
    <text evidence="1">Belongs to the protein kinase superfamily. TKL Ser/Thr protein kinase family. ROCO subfamily.</text>
</comment>
<dbReference type="Pfam" id="PF17866">
    <property type="entry name" value="AAA_lid_6"/>
    <property type="match status" value="1"/>
</dbReference>
<proteinExistence type="inferred from homology"/>
<dbReference type="PRINTS" id="PR00819">
    <property type="entry name" value="CBXCFQXSUPER"/>
</dbReference>
<feature type="domain" description="Protein kinase" evidence="6">
    <location>
        <begin position="1393"/>
        <end position="1647"/>
    </location>
</feature>
<evidence type="ECO:0000256" key="5">
    <source>
        <dbReference type="SAM" id="MobiDB-lite"/>
    </source>
</evidence>
<dbReference type="GO" id="GO:0004672">
    <property type="term" value="F:protein kinase activity"/>
    <property type="evidence" value="ECO:0007669"/>
    <property type="project" value="InterPro"/>
</dbReference>
<dbReference type="PANTHER" id="PTHR43392:SF2">
    <property type="entry name" value="AAA-TYPE ATPASE FAMILY PROTEIN _ ANKYRIN REPEAT FAMILY PROTEIN"/>
    <property type="match status" value="1"/>
</dbReference>
<name>A0A166SWJ0_9AGAM</name>
<feature type="compositionally biased region" description="Polar residues" evidence="5">
    <location>
        <begin position="31"/>
        <end position="46"/>
    </location>
</feature>
<dbReference type="PANTHER" id="PTHR43392">
    <property type="entry name" value="AAA-TYPE ATPASE FAMILY PROTEIN / ANKYRIN REPEAT FAMILY PROTEIN"/>
    <property type="match status" value="1"/>
</dbReference>
<dbReference type="InterPro" id="IPR000719">
    <property type="entry name" value="Prot_kinase_dom"/>
</dbReference>
<evidence type="ECO:0000256" key="3">
    <source>
        <dbReference type="ARBA" id="ARBA00022741"/>
    </source>
</evidence>
<evidence type="ECO:0000259" key="6">
    <source>
        <dbReference type="PROSITE" id="PS50011"/>
    </source>
</evidence>
<keyword evidence="3" id="KW-0547">Nucleotide-binding</keyword>
<keyword evidence="4" id="KW-0067">ATP-binding</keyword>
<protein>
    <recommendedName>
        <fullName evidence="6">Protein kinase domain-containing protein</fullName>
    </recommendedName>
</protein>
<dbReference type="Pfam" id="PF00004">
    <property type="entry name" value="AAA"/>
    <property type="match status" value="2"/>
</dbReference>
<organism evidence="7 8">
    <name type="scientific">Athelia psychrophila</name>
    <dbReference type="NCBI Taxonomy" id="1759441"/>
    <lineage>
        <taxon>Eukaryota</taxon>
        <taxon>Fungi</taxon>
        <taxon>Dikarya</taxon>
        <taxon>Basidiomycota</taxon>
        <taxon>Agaricomycotina</taxon>
        <taxon>Agaricomycetes</taxon>
        <taxon>Agaricomycetidae</taxon>
        <taxon>Atheliales</taxon>
        <taxon>Atheliaceae</taxon>
        <taxon>Athelia</taxon>
    </lineage>
</organism>
<dbReference type="Gene3D" id="1.10.8.60">
    <property type="match status" value="2"/>
</dbReference>